<keyword evidence="2" id="KW-0472">Membrane</keyword>
<keyword evidence="2" id="KW-1133">Transmembrane helix</keyword>
<dbReference type="EMBL" id="MU858228">
    <property type="protein sequence ID" value="KAK4208810.1"/>
    <property type="molecule type" value="Genomic_DNA"/>
</dbReference>
<feature type="compositionally biased region" description="Acidic residues" evidence="1">
    <location>
        <begin position="415"/>
        <end position="425"/>
    </location>
</feature>
<name>A0AAN7B5F8_9PEZI</name>
<reference evidence="3" key="2">
    <citation type="submission" date="2023-05" db="EMBL/GenBank/DDBJ databases">
        <authorList>
            <consortium name="Lawrence Berkeley National Laboratory"/>
            <person name="Steindorff A."/>
            <person name="Hensen N."/>
            <person name="Bonometti L."/>
            <person name="Westerberg I."/>
            <person name="Brannstrom I.O."/>
            <person name="Guillou S."/>
            <person name="Cros-Aarteil S."/>
            <person name="Calhoun S."/>
            <person name="Haridas S."/>
            <person name="Kuo A."/>
            <person name="Mondo S."/>
            <person name="Pangilinan J."/>
            <person name="Riley R."/>
            <person name="Labutti K."/>
            <person name="Andreopoulos B."/>
            <person name="Lipzen A."/>
            <person name="Chen C."/>
            <person name="Yanf M."/>
            <person name="Daum C."/>
            <person name="Ng V."/>
            <person name="Clum A."/>
            <person name="Ohm R."/>
            <person name="Martin F."/>
            <person name="Silar P."/>
            <person name="Natvig D."/>
            <person name="Lalanne C."/>
            <person name="Gautier V."/>
            <person name="Ament-Velasquez S.L."/>
            <person name="Kruys A."/>
            <person name="Hutchinson M.I."/>
            <person name="Powell A.J."/>
            <person name="Barry K."/>
            <person name="Miller A.N."/>
            <person name="Grigoriev I.V."/>
            <person name="Debuchy R."/>
            <person name="Gladieux P."/>
            <person name="Thoren M.H."/>
            <person name="Johannesson H."/>
        </authorList>
    </citation>
    <scope>NUCLEOTIDE SEQUENCE</scope>
    <source>
        <strain evidence="3">PSN293</strain>
    </source>
</reference>
<comment type="caution">
    <text evidence="3">The sequence shown here is derived from an EMBL/GenBank/DDBJ whole genome shotgun (WGS) entry which is preliminary data.</text>
</comment>
<feature type="compositionally biased region" description="Polar residues" evidence="1">
    <location>
        <begin position="401"/>
        <end position="414"/>
    </location>
</feature>
<keyword evidence="2" id="KW-0812">Transmembrane</keyword>
<organism evidence="3 4">
    <name type="scientific">Rhypophila decipiens</name>
    <dbReference type="NCBI Taxonomy" id="261697"/>
    <lineage>
        <taxon>Eukaryota</taxon>
        <taxon>Fungi</taxon>
        <taxon>Dikarya</taxon>
        <taxon>Ascomycota</taxon>
        <taxon>Pezizomycotina</taxon>
        <taxon>Sordariomycetes</taxon>
        <taxon>Sordariomycetidae</taxon>
        <taxon>Sordariales</taxon>
        <taxon>Naviculisporaceae</taxon>
        <taxon>Rhypophila</taxon>
    </lineage>
</organism>
<dbReference type="AlphaFoldDB" id="A0AAN7B5F8"/>
<feature type="compositionally biased region" description="Basic and acidic residues" evidence="1">
    <location>
        <begin position="135"/>
        <end position="145"/>
    </location>
</feature>
<evidence type="ECO:0000313" key="4">
    <source>
        <dbReference type="Proteomes" id="UP001301769"/>
    </source>
</evidence>
<proteinExistence type="predicted"/>
<feature type="compositionally biased region" description="Low complexity" evidence="1">
    <location>
        <begin position="278"/>
        <end position="294"/>
    </location>
</feature>
<feature type="compositionally biased region" description="Basic and acidic residues" evidence="1">
    <location>
        <begin position="64"/>
        <end position="77"/>
    </location>
</feature>
<evidence type="ECO:0000313" key="3">
    <source>
        <dbReference type="EMBL" id="KAK4208810.1"/>
    </source>
</evidence>
<keyword evidence="4" id="KW-1185">Reference proteome</keyword>
<reference evidence="3" key="1">
    <citation type="journal article" date="2023" name="Mol. Phylogenet. Evol.">
        <title>Genome-scale phylogeny and comparative genomics of the fungal order Sordariales.</title>
        <authorList>
            <person name="Hensen N."/>
            <person name="Bonometti L."/>
            <person name="Westerberg I."/>
            <person name="Brannstrom I.O."/>
            <person name="Guillou S."/>
            <person name="Cros-Aarteil S."/>
            <person name="Calhoun S."/>
            <person name="Haridas S."/>
            <person name="Kuo A."/>
            <person name="Mondo S."/>
            <person name="Pangilinan J."/>
            <person name="Riley R."/>
            <person name="LaButti K."/>
            <person name="Andreopoulos B."/>
            <person name="Lipzen A."/>
            <person name="Chen C."/>
            <person name="Yan M."/>
            <person name="Daum C."/>
            <person name="Ng V."/>
            <person name="Clum A."/>
            <person name="Steindorff A."/>
            <person name="Ohm R.A."/>
            <person name="Martin F."/>
            <person name="Silar P."/>
            <person name="Natvig D.O."/>
            <person name="Lalanne C."/>
            <person name="Gautier V."/>
            <person name="Ament-Velasquez S.L."/>
            <person name="Kruys A."/>
            <person name="Hutchinson M.I."/>
            <person name="Powell A.J."/>
            <person name="Barry K."/>
            <person name="Miller A.N."/>
            <person name="Grigoriev I.V."/>
            <person name="Debuchy R."/>
            <person name="Gladieux P."/>
            <person name="Hiltunen Thoren M."/>
            <person name="Johannesson H."/>
        </authorList>
    </citation>
    <scope>NUCLEOTIDE SEQUENCE</scope>
    <source>
        <strain evidence="3">PSN293</strain>
    </source>
</reference>
<accession>A0AAN7B5F8</accession>
<evidence type="ECO:0000256" key="2">
    <source>
        <dbReference type="SAM" id="Phobius"/>
    </source>
</evidence>
<feature type="region of interest" description="Disordered" evidence="1">
    <location>
        <begin position="64"/>
        <end position="425"/>
    </location>
</feature>
<feature type="compositionally biased region" description="Polar residues" evidence="1">
    <location>
        <begin position="105"/>
        <end position="116"/>
    </location>
</feature>
<dbReference type="Proteomes" id="UP001301769">
    <property type="component" value="Unassembled WGS sequence"/>
</dbReference>
<evidence type="ECO:0000256" key="1">
    <source>
        <dbReference type="SAM" id="MobiDB-lite"/>
    </source>
</evidence>
<gene>
    <name evidence="3" type="ORF">QBC37DRAFT_65457</name>
</gene>
<feature type="compositionally biased region" description="Basic and acidic residues" evidence="1">
    <location>
        <begin position="208"/>
        <end position="259"/>
    </location>
</feature>
<feature type="compositionally biased region" description="Polar residues" evidence="1">
    <location>
        <begin position="267"/>
        <end position="277"/>
    </location>
</feature>
<sequence>MGTSMSTLQGAQAAGIWGLIVIVGLQYFGVIDITTYFKKPQVVQSEQARVKELKDKAKILRAEAFKKAKKETPKPAKPETSAPTQASSSKREQDDDVNDRAFAQQFASVKQGTNLNGPKKNDEKRQKSVKQSRIRSMEDKAEESKVSAPSSNAGGDADVSESPFASPEVKAADAAGVADMLEPQAPGPSVLRLTETDKVKQKPKKAAKAPEKAESKKQRQNRQKVEAEKALRAETEKERQVKLEAQRRLARISEGRPAKDGSAFMKSISQPEQSAWTSKSNGINGSSSSSSANGDFLPVQPLDTFATTNGRQEAPAPKNPAPKTDNWKTSSLSEEEQMELLRGEEEWSTVKTKKSNRAKKTDNEAAESANESEPATVQAPAAQPVAPKAVKAAGSKPSVKFSQQSSFAALSTSDNTDEVEQEWDV</sequence>
<feature type="transmembrane region" description="Helical" evidence="2">
    <location>
        <begin position="12"/>
        <end position="31"/>
    </location>
</feature>
<feature type="compositionally biased region" description="Low complexity" evidence="1">
    <location>
        <begin position="366"/>
        <end position="400"/>
    </location>
</feature>
<protein>
    <submittedName>
        <fullName evidence="3">Uncharacterized protein</fullName>
    </submittedName>
</protein>